<dbReference type="AlphaFoldDB" id="A0A0L0N7G0"/>
<dbReference type="SUPFAM" id="SSF50978">
    <property type="entry name" value="WD40 repeat-like"/>
    <property type="match status" value="1"/>
</dbReference>
<feature type="compositionally biased region" description="Low complexity" evidence="1">
    <location>
        <begin position="111"/>
        <end position="139"/>
    </location>
</feature>
<keyword evidence="3" id="KW-1185">Reference proteome</keyword>
<dbReference type="InterPro" id="IPR015943">
    <property type="entry name" value="WD40/YVTN_repeat-like_dom_sf"/>
</dbReference>
<comment type="caution">
    <text evidence="2">The sequence shown here is derived from an EMBL/GenBank/DDBJ whole genome shotgun (WGS) entry which is preliminary data.</text>
</comment>
<dbReference type="Proteomes" id="UP000036947">
    <property type="component" value="Unassembled WGS sequence"/>
</dbReference>
<evidence type="ECO:0000313" key="2">
    <source>
        <dbReference type="EMBL" id="KND90063.1"/>
    </source>
</evidence>
<feature type="compositionally biased region" description="Low complexity" evidence="1">
    <location>
        <begin position="161"/>
        <end position="172"/>
    </location>
</feature>
<dbReference type="STRING" id="1163406.A0A0L0N7G0"/>
<protein>
    <submittedName>
        <fullName evidence="2">Uncharacterized protein</fullName>
    </submittedName>
</protein>
<feature type="compositionally biased region" description="Pro residues" evidence="1">
    <location>
        <begin position="140"/>
        <end position="151"/>
    </location>
</feature>
<feature type="compositionally biased region" description="Polar residues" evidence="1">
    <location>
        <begin position="179"/>
        <end position="198"/>
    </location>
</feature>
<accession>A0A0L0N7G0</accession>
<reference evidence="2 3" key="1">
    <citation type="journal article" date="2015" name="BMC Genomics">
        <title>The genome of the truffle-parasite Tolypocladium ophioglossoides and the evolution of antifungal peptaibiotics.</title>
        <authorList>
            <person name="Quandt C.A."/>
            <person name="Bushley K.E."/>
            <person name="Spatafora J.W."/>
        </authorList>
    </citation>
    <scope>NUCLEOTIDE SEQUENCE [LARGE SCALE GENOMIC DNA]</scope>
    <source>
        <strain evidence="2 3">CBS 100239</strain>
    </source>
</reference>
<feature type="compositionally biased region" description="Polar residues" evidence="1">
    <location>
        <begin position="38"/>
        <end position="49"/>
    </location>
</feature>
<sequence length="617" mass="66618">MRDPRAEAGPASFNPSFNPSLNPSMEPPPPASDDLDQIANTLRRLNTGSAAPATPSGAMMPPGSPPQELAAMPSSAVMPQGSPRSPRSPRSPPQDFAATPPENTQRRPSSRGTAAQQAARRQTPPRGSSSSGSLSSYSLYPPPYKPLPPLPQKAKRSGRMSSQSQDSFGKSSTSHDRFSQSSAATSNLDTAPSHSFTVDSAEAPRPRPAKTHASRSSMKAPSMLQLSRGRVLVSDDKRNDNGVYYLHTSPTSAILASKHGNNIIKIWTVDDGAVQAVIKFSAYTEAQSRSRDYLIRSHSILSEASGLIAIATKFGRAIEVWNWVKKKCLQTISDADRWTAGRNEVYGEGCSPLAVYRAEANSIDLYTAAPGKKPFAKTRSIDLTQANLPFVPQYPELALSGTSPLLVIAAGPRPPRLGHPPPEKETLLIAWDTNDDRLVPNKPFRVARPWQHEEIKTAIPCELTTYGSVVVSIWIPATFVPVAVPASRGGVGYNLVPVPVPRRYVLVWDLSANSTRTFAIPNCTSCISPDCRYVAYCHASGAGIGARGCLCILDVVDGREVWCWPDKDALAIDSGPRFGFEQFNDLALVTELSFSADGRSLIVGEKTGRICMYNVRD</sequence>
<dbReference type="EMBL" id="LFRF01000015">
    <property type="protein sequence ID" value="KND90063.1"/>
    <property type="molecule type" value="Genomic_DNA"/>
</dbReference>
<feature type="region of interest" description="Disordered" evidence="1">
    <location>
        <begin position="1"/>
        <end position="222"/>
    </location>
</feature>
<organism evidence="2 3">
    <name type="scientific">Tolypocladium ophioglossoides (strain CBS 100239)</name>
    <name type="common">Snaketongue truffleclub</name>
    <name type="synonym">Elaphocordyceps ophioglossoides</name>
    <dbReference type="NCBI Taxonomy" id="1163406"/>
    <lineage>
        <taxon>Eukaryota</taxon>
        <taxon>Fungi</taxon>
        <taxon>Dikarya</taxon>
        <taxon>Ascomycota</taxon>
        <taxon>Pezizomycotina</taxon>
        <taxon>Sordariomycetes</taxon>
        <taxon>Hypocreomycetidae</taxon>
        <taxon>Hypocreales</taxon>
        <taxon>Ophiocordycipitaceae</taxon>
        <taxon>Tolypocladium</taxon>
    </lineage>
</organism>
<gene>
    <name evidence="2" type="ORF">TOPH_05270</name>
</gene>
<name>A0A0L0N7G0_TOLOC</name>
<dbReference type="Gene3D" id="2.130.10.10">
    <property type="entry name" value="YVTN repeat-like/Quinoprotein amine dehydrogenase"/>
    <property type="match status" value="1"/>
</dbReference>
<evidence type="ECO:0000313" key="3">
    <source>
        <dbReference type="Proteomes" id="UP000036947"/>
    </source>
</evidence>
<dbReference type="OrthoDB" id="5242786at2759"/>
<evidence type="ECO:0000256" key="1">
    <source>
        <dbReference type="SAM" id="MobiDB-lite"/>
    </source>
</evidence>
<proteinExistence type="predicted"/>
<dbReference type="InterPro" id="IPR036322">
    <property type="entry name" value="WD40_repeat_dom_sf"/>
</dbReference>